<protein>
    <recommendedName>
        <fullName evidence="10">L-threonylcarbamoyladenylate synthase</fullName>
        <ecNumber evidence="3">2.7.7.87</ecNumber>
    </recommendedName>
    <alternativeName>
        <fullName evidence="10">L-threonylcarbamoyladenylate synthase</fullName>
    </alternativeName>
</protein>
<keyword evidence="6" id="KW-0819">tRNA processing</keyword>
<dbReference type="Gene3D" id="3.90.870.10">
    <property type="entry name" value="DHBP synthase"/>
    <property type="match status" value="1"/>
</dbReference>
<dbReference type="GO" id="GO:0005737">
    <property type="term" value="C:cytoplasm"/>
    <property type="evidence" value="ECO:0007669"/>
    <property type="project" value="UniProtKB-SubCell"/>
</dbReference>
<dbReference type="GO" id="GO:0005524">
    <property type="term" value="F:ATP binding"/>
    <property type="evidence" value="ECO:0007669"/>
    <property type="project" value="UniProtKB-KW"/>
</dbReference>
<gene>
    <name evidence="13" type="ORF">A2373_00665</name>
</gene>
<evidence type="ECO:0000256" key="4">
    <source>
        <dbReference type="ARBA" id="ARBA00022490"/>
    </source>
</evidence>
<evidence type="ECO:0000256" key="8">
    <source>
        <dbReference type="ARBA" id="ARBA00022741"/>
    </source>
</evidence>
<evidence type="ECO:0000256" key="5">
    <source>
        <dbReference type="ARBA" id="ARBA00022679"/>
    </source>
</evidence>
<keyword evidence="4" id="KW-0963">Cytoplasm</keyword>
<dbReference type="SUPFAM" id="SSF55821">
    <property type="entry name" value="YrdC/RibB"/>
    <property type="match status" value="1"/>
</dbReference>
<comment type="caution">
    <text evidence="13">The sequence shown here is derived from an EMBL/GenBank/DDBJ whole genome shotgun (WGS) entry which is preliminary data.</text>
</comment>
<reference evidence="13 14" key="1">
    <citation type="journal article" date="2016" name="Nat. Commun.">
        <title>Thousands of microbial genomes shed light on interconnected biogeochemical processes in an aquifer system.</title>
        <authorList>
            <person name="Anantharaman K."/>
            <person name="Brown C.T."/>
            <person name="Hug L.A."/>
            <person name="Sharon I."/>
            <person name="Castelle C.J."/>
            <person name="Probst A.J."/>
            <person name="Thomas B.C."/>
            <person name="Singh A."/>
            <person name="Wilkins M.J."/>
            <person name="Karaoz U."/>
            <person name="Brodie E.L."/>
            <person name="Williams K.H."/>
            <person name="Hubbard S.S."/>
            <person name="Banfield J.F."/>
        </authorList>
    </citation>
    <scope>NUCLEOTIDE SEQUENCE [LARGE SCALE GENOMIC DNA]</scope>
</reference>
<keyword evidence="7" id="KW-0548">Nucleotidyltransferase</keyword>
<keyword evidence="8" id="KW-0547">Nucleotide-binding</keyword>
<name>A0A1F6NJ52_9BACT</name>
<dbReference type="PANTHER" id="PTHR17490:SF16">
    <property type="entry name" value="THREONYLCARBAMOYL-AMP SYNTHASE"/>
    <property type="match status" value="1"/>
</dbReference>
<evidence type="ECO:0000256" key="10">
    <source>
        <dbReference type="ARBA" id="ARBA00029774"/>
    </source>
</evidence>
<evidence type="ECO:0000256" key="6">
    <source>
        <dbReference type="ARBA" id="ARBA00022694"/>
    </source>
</evidence>
<evidence type="ECO:0000256" key="1">
    <source>
        <dbReference type="ARBA" id="ARBA00004496"/>
    </source>
</evidence>
<dbReference type="GO" id="GO:0008033">
    <property type="term" value="P:tRNA processing"/>
    <property type="evidence" value="ECO:0007669"/>
    <property type="project" value="UniProtKB-KW"/>
</dbReference>
<evidence type="ECO:0000256" key="3">
    <source>
        <dbReference type="ARBA" id="ARBA00012584"/>
    </source>
</evidence>
<proteinExistence type="inferred from homology"/>
<accession>A0A1F6NJ52</accession>
<evidence type="ECO:0000313" key="13">
    <source>
        <dbReference type="EMBL" id="OGH83889.1"/>
    </source>
</evidence>
<evidence type="ECO:0000256" key="11">
    <source>
        <dbReference type="ARBA" id="ARBA00048366"/>
    </source>
</evidence>
<dbReference type="EC" id="2.7.7.87" evidence="3"/>
<dbReference type="AlphaFoldDB" id="A0A1F6NJ52"/>
<dbReference type="GO" id="GO:0006450">
    <property type="term" value="P:regulation of translational fidelity"/>
    <property type="evidence" value="ECO:0007669"/>
    <property type="project" value="TreeGrafter"/>
</dbReference>
<comment type="catalytic activity">
    <reaction evidence="11">
        <text>L-threonine + hydrogencarbonate + ATP = L-threonylcarbamoyladenylate + diphosphate + H2O</text>
        <dbReference type="Rhea" id="RHEA:36407"/>
        <dbReference type="ChEBI" id="CHEBI:15377"/>
        <dbReference type="ChEBI" id="CHEBI:17544"/>
        <dbReference type="ChEBI" id="CHEBI:30616"/>
        <dbReference type="ChEBI" id="CHEBI:33019"/>
        <dbReference type="ChEBI" id="CHEBI:57926"/>
        <dbReference type="ChEBI" id="CHEBI:73682"/>
        <dbReference type="EC" id="2.7.7.87"/>
    </reaction>
</comment>
<dbReference type="PROSITE" id="PS51163">
    <property type="entry name" value="YRDC"/>
    <property type="match status" value="1"/>
</dbReference>
<dbReference type="NCBIfam" id="TIGR00057">
    <property type="entry name" value="L-threonylcarbamoyladenylate synthase"/>
    <property type="match status" value="1"/>
</dbReference>
<evidence type="ECO:0000256" key="7">
    <source>
        <dbReference type="ARBA" id="ARBA00022695"/>
    </source>
</evidence>
<comment type="subcellular location">
    <subcellularLocation>
        <location evidence="1">Cytoplasm</location>
    </subcellularLocation>
</comment>
<keyword evidence="5" id="KW-0808">Transferase</keyword>
<dbReference type="GO" id="GO:0061710">
    <property type="term" value="F:L-threonylcarbamoyladenylate synthase"/>
    <property type="evidence" value="ECO:0007669"/>
    <property type="project" value="UniProtKB-EC"/>
</dbReference>
<organism evidence="13 14">
    <name type="scientific">Candidatus Magasanikbacteria bacterium RIFOXYB1_FULL_40_15</name>
    <dbReference type="NCBI Taxonomy" id="1798697"/>
    <lineage>
        <taxon>Bacteria</taxon>
        <taxon>Candidatus Magasanikiibacteriota</taxon>
    </lineage>
</organism>
<dbReference type="InterPro" id="IPR017945">
    <property type="entry name" value="DHBP_synth_RibB-like_a/b_dom"/>
</dbReference>
<sequence length="204" mass="22218">MKVLKQKDVNINELADALKQGKVIVYPTETCYGLGCDATNQEAVDRLFEIKKRRKDKTVLALVSGLEMAGKYIELSPLVLELAKKYWPGPLTIVAPSSDKEKLATGVIGSDNFIAVRMTDNQFAGRLCAELGRPLVSTSANIAGLESPYDVESVLEMYKDVGDKPDIVIDAGALPSRKPSTIIKVRDGSFEILRQGEVTVENCG</sequence>
<dbReference type="InterPro" id="IPR050156">
    <property type="entry name" value="TC-AMP_synthase_SUA5"/>
</dbReference>
<evidence type="ECO:0000313" key="14">
    <source>
        <dbReference type="Proteomes" id="UP000176300"/>
    </source>
</evidence>
<evidence type="ECO:0000256" key="2">
    <source>
        <dbReference type="ARBA" id="ARBA00007663"/>
    </source>
</evidence>
<evidence type="ECO:0000256" key="9">
    <source>
        <dbReference type="ARBA" id="ARBA00022840"/>
    </source>
</evidence>
<feature type="domain" description="YrdC-like" evidence="12">
    <location>
        <begin position="8"/>
        <end position="198"/>
    </location>
</feature>
<dbReference type="Proteomes" id="UP000176300">
    <property type="component" value="Unassembled WGS sequence"/>
</dbReference>
<keyword evidence="9" id="KW-0067">ATP-binding</keyword>
<comment type="similarity">
    <text evidence="2">Belongs to the SUA5 family.</text>
</comment>
<evidence type="ECO:0000259" key="12">
    <source>
        <dbReference type="PROSITE" id="PS51163"/>
    </source>
</evidence>
<dbReference type="GO" id="GO:0003725">
    <property type="term" value="F:double-stranded RNA binding"/>
    <property type="evidence" value="ECO:0007669"/>
    <property type="project" value="InterPro"/>
</dbReference>
<dbReference type="GO" id="GO:0000049">
    <property type="term" value="F:tRNA binding"/>
    <property type="evidence" value="ECO:0007669"/>
    <property type="project" value="TreeGrafter"/>
</dbReference>
<dbReference type="STRING" id="1798697.A2373_00665"/>
<dbReference type="Pfam" id="PF01300">
    <property type="entry name" value="Sua5_yciO_yrdC"/>
    <property type="match status" value="1"/>
</dbReference>
<dbReference type="PANTHER" id="PTHR17490">
    <property type="entry name" value="SUA5"/>
    <property type="match status" value="1"/>
</dbReference>
<dbReference type="InterPro" id="IPR006070">
    <property type="entry name" value="Sua5-like_dom"/>
</dbReference>
<dbReference type="EMBL" id="MFQS01000008">
    <property type="protein sequence ID" value="OGH83889.1"/>
    <property type="molecule type" value="Genomic_DNA"/>
</dbReference>